<dbReference type="InterPro" id="IPR027417">
    <property type="entry name" value="P-loop_NTPase"/>
</dbReference>
<name>A0A212QQ52_9CHLR</name>
<dbReference type="Pfam" id="PF01434">
    <property type="entry name" value="Peptidase_M41"/>
    <property type="match status" value="1"/>
</dbReference>
<feature type="transmembrane region" description="Helical" evidence="1">
    <location>
        <begin position="53"/>
        <end position="77"/>
    </location>
</feature>
<dbReference type="GO" id="GO:0030163">
    <property type="term" value="P:protein catabolic process"/>
    <property type="evidence" value="ECO:0007669"/>
    <property type="project" value="TreeGrafter"/>
</dbReference>
<feature type="domain" description="AAA+ ATPase" evidence="2">
    <location>
        <begin position="129"/>
        <end position="302"/>
    </location>
</feature>
<evidence type="ECO:0000256" key="1">
    <source>
        <dbReference type="SAM" id="Phobius"/>
    </source>
</evidence>
<gene>
    <name evidence="3" type="ORF">SAMN02746019_00003500</name>
</gene>
<dbReference type="PANTHER" id="PTHR23076:SF97">
    <property type="entry name" value="ATP-DEPENDENT ZINC METALLOPROTEASE YME1L1"/>
    <property type="match status" value="1"/>
</dbReference>
<sequence>MGKTGRPLRSRVQRILTRGWHWWWRRGIWIVGLGGLGYWAYVEPVVLNALILLLRFALQLLFAITFVIIQFVALFWFMSRSRVEVIKPGDPKQVTLADYWGQENLVRLVRQWIDLLSNRERFVKMGGQFINGILLAGPPGTGKTMLAKAIAGEAGIPFISIEGSSFRSMFWGVDVLKMMWFVGKARKLAREYGACIAYIDEIDAVGASRGGVMGGERVGPLGWFGWGGTGALTRLLYEMDGITQLTRWERIKGRIYRLLGKRPPPRNWHVLFMGATNRPDALDPALVRPGRFDRIIYVDLPDRAGRREIIKGYLSKVKHDPNIDIESLVADTAWATPAKIMAAITKDAVRIALFNGRDYITQRDIELALQEQAMGLENPIAEMDPIQRRQVAYHEAGHAVAQYYLLPDERIIRASLIRRTNMPGALGYVHSAPKQELYTVPLRRLVAEIMVSLAGHVATKIFMGEYWTGASADFQHVRRRILTLLDLGYFGFHPLKPEEPERYQEIIERFWAECEEKVERLLREHAAEVEAVAQALLERHDLSGNEVIAVIEAARAGQPIALPVPIPASPSSGA</sequence>
<keyword evidence="1" id="KW-0472">Membrane</keyword>
<keyword evidence="3" id="KW-0132">Cell division</keyword>
<dbReference type="AlphaFoldDB" id="A0A212QQ52"/>
<dbReference type="Gene3D" id="1.20.58.760">
    <property type="entry name" value="Peptidase M41"/>
    <property type="match status" value="1"/>
</dbReference>
<proteinExistence type="predicted"/>
<dbReference type="EMBL" id="FYEK01000015">
    <property type="protein sequence ID" value="SNB61603.1"/>
    <property type="molecule type" value="Genomic_DNA"/>
</dbReference>
<dbReference type="GO" id="GO:0016887">
    <property type="term" value="F:ATP hydrolysis activity"/>
    <property type="evidence" value="ECO:0007669"/>
    <property type="project" value="InterPro"/>
</dbReference>
<reference evidence="4" key="1">
    <citation type="submission" date="2017-06" db="EMBL/GenBank/DDBJ databases">
        <authorList>
            <person name="Varghese N."/>
            <person name="Submissions S."/>
        </authorList>
    </citation>
    <scope>NUCLEOTIDE SEQUENCE [LARGE SCALE GENOMIC DNA]</scope>
    <source>
        <strain evidence="4">JAD2</strain>
    </source>
</reference>
<feature type="transmembrane region" description="Helical" evidence="1">
    <location>
        <begin position="21"/>
        <end position="41"/>
    </location>
</feature>
<dbReference type="GO" id="GO:0004222">
    <property type="term" value="F:metalloendopeptidase activity"/>
    <property type="evidence" value="ECO:0007669"/>
    <property type="project" value="InterPro"/>
</dbReference>
<keyword evidence="1" id="KW-1133">Transmembrane helix</keyword>
<dbReference type="Gene3D" id="3.40.50.300">
    <property type="entry name" value="P-loop containing nucleotide triphosphate hydrolases"/>
    <property type="match status" value="1"/>
</dbReference>
<dbReference type="GO" id="GO:0004176">
    <property type="term" value="F:ATP-dependent peptidase activity"/>
    <property type="evidence" value="ECO:0007669"/>
    <property type="project" value="InterPro"/>
</dbReference>
<keyword evidence="3" id="KW-0378">Hydrolase</keyword>
<evidence type="ECO:0000313" key="3">
    <source>
        <dbReference type="EMBL" id="SNB61603.1"/>
    </source>
</evidence>
<keyword evidence="1" id="KW-0812">Transmembrane</keyword>
<dbReference type="GO" id="GO:0006508">
    <property type="term" value="P:proteolysis"/>
    <property type="evidence" value="ECO:0007669"/>
    <property type="project" value="UniProtKB-KW"/>
</dbReference>
<protein>
    <submittedName>
        <fullName evidence="3">Cell division protease FtsH</fullName>
    </submittedName>
</protein>
<evidence type="ECO:0000259" key="2">
    <source>
        <dbReference type="SMART" id="SM00382"/>
    </source>
</evidence>
<dbReference type="InParanoid" id="A0A212QQ52"/>
<dbReference type="InterPro" id="IPR003593">
    <property type="entry name" value="AAA+_ATPase"/>
</dbReference>
<keyword evidence="3" id="KW-0645">Protease</keyword>
<dbReference type="SUPFAM" id="SSF52540">
    <property type="entry name" value="P-loop containing nucleoside triphosphate hydrolases"/>
    <property type="match status" value="1"/>
</dbReference>
<dbReference type="Proteomes" id="UP000197025">
    <property type="component" value="Unassembled WGS sequence"/>
</dbReference>
<dbReference type="GO" id="GO:0005886">
    <property type="term" value="C:plasma membrane"/>
    <property type="evidence" value="ECO:0007669"/>
    <property type="project" value="TreeGrafter"/>
</dbReference>
<dbReference type="SMART" id="SM00382">
    <property type="entry name" value="AAA"/>
    <property type="match status" value="1"/>
</dbReference>
<dbReference type="GO" id="GO:0051301">
    <property type="term" value="P:cell division"/>
    <property type="evidence" value="ECO:0007669"/>
    <property type="project" value="UniProtKB-KW"/>
</dbReference>
<dbReference type="Pfam" id="PF00004">
    <property type="entry name" value="AAA"/>
    <property type="match status" value="1"/>
</dbReference>
<dbReference type="OrthoDB" id="9809379at2"/>
<dbReference type="RefSeq" id="WP_088570543.1">
    <property type="nucleotide sequence ID" value="NZ_FYEK01000015.1"/>
</dbReference>
<dbReference type="PANTHER" id="PTHR23076">
    <property type="entry name" value="METALLOPROTEASE M41 FTSH"/>
    <property type="match status" value="1"/>
</dbReference>
<keyword evidence="4" id="KW-1185">Reference proteome</keyword>
<dbReference type="GO" id="GO:0005524">
    <property type="term" value="F:ATP binding"/>
    <property type="evidence" value="ECO:0007669"/>
    <property type="project" value="InterPro"/>
</dbReference>
<keyword evidence="3" id="KW-0131">Cell cycle</keyword>
<dbReference type="InterPro" id="IPR037219">
    <property type="entry name" value="Peptidase_M41-like"/>
</dbReference>
<accession>A0A212QQ52</accession>
<dbReference type="Gene3D" id="1.10.8.60">
    <property type="match status" value="1"/>
</dbReference>
<dbReference type="SUPFAM" id="SSF140990">
    <property type="entry name" value="FtsH protease domain-like"/>
    <property type="match status" value="1"/>
</dbReference>
<dbReference type="InterPro" id="IPR003959">
    <property type="entry name" value="ATPase_AAA_core"/>
</dbReference>
<dbReference type="InterPro" id="IPR000642">
    <property type="entry name" value="Peptidase_M41"/>
</dbReference>
<evidence type="ECO:0000313" key="4">
    <source>
        <dbReference type="Proteomes" id="UP000197025"/>
    </source>
</evidence>
<organism evidence="3 4">
    <name type="scientific">Thermoflexus hugenholtzii JAD2</name>
    <dbReference type="NCBI Taxonomy" id="877466"/>
    <lineage>
        <taxon>Bacteria</taxon>
        <taxon>Bacillati</taxon>
        <taxon>Chloroflexota</taxon>
        <taxon>Thermoflexia</taxon>
        <taxon>Thermoflexales</taxon>
        <taxon>Thermoflexaceae</taxon>
        <taxon>Thermoflexus</taxon>
    </lineage>
</organism>